<comment type="caution">
    <text evidence="10">The sequence shown here is derived from an EMBL/GenBank/DDBJ whole genome shotgun (WGS) entry which is preliminary data.</text>
</comment>
<dbReference type="InterPro" id="IPR001841">
    <property type="entry name" value="Znf_RING"/>
</dbReference>
<dbReference type="PANTHER" id="PTHR23059:SF4">
    <property type="entry name" value="ZINC FINGER TRAF-TYPE-CONTAINING PROTEIN 1"/>
    <property type="match status" value="1"/>
</dbReference>
<dbReference type="InterPro" id="IPR013083">
    <property type="entry name" value="Znf_RING/FYVE/PHD"/>
</dbReference>
<dbReference type="GO" id="GO:0008270">
    <property type="term" value="F:zinc ion binding"/>
    <property type="evidence" value="ECO:0007669"/>
    <property type="project" value="UniProtKB-KW"/>
</dbReference>
<evidence type="ECO:0000313" key="10">
    <source>
        <dbReference type="EMBL" id="GBP31951.1"/>
    </source>
</evidence>
<dbReference type="InterPro" id="IPR049548">
    <property type="entry name" value="Sina-like_RING"/>
</dbReference>
<dbReference type="OrthoDB" id="10062218at2759"/>
<dbReference type="CDD" id="cd16505">
    <property type="entry name" value="RING-HC_CYHR1"/>
    <property type="match status" value="1"/>
</dbReference>
<dbReference type="SUPFAM" id="SSF57850">
    <property type="entry name" value="RING/U-box"/>
    <property type="match status" value="1"/>
</dbReference>
<keyword evidence="11" id="KW-1185">Reference proteome</keyword>
<keyword evidence="3" id="KW-0479">Metal-binding</keyword>
<evidence type="ECO:0000256" key="2">
    <source>
        <dbReference type="ARBA" id="ARBA00022490"/>
    </source>
</evidence>
<keyword evidence="2" id="KW-0963">Cytoplasm</keyword>
<dbReference type="PANTHER" id="PTHR23059">
    <property type="entry name" value="CYSTEINE AND HISTIDINE-RICH PROTEIN 1"/>
    <property type="match status" value="1"/>
</dbReference>
<keyword evidence="5" id="KW-0862">Zinc</keyword>
<reference evidence="10 11" key="1">
    <citation type="journal article" date="2019" name="Commun. Biol.">
        <title>The bagworm genome reveals a unique fibroin gene that provides high tensile strength.</title>
        <authorList>
            <person name="Kono N."/>
            <person name="Nakamura H."/>
            <person name="Ohtoshi R."/>
            <person name="Tomita M."/>
            <person name="Numata K."/>
            <person name="Arakawa K."/>
        </authorList>
    </citation>
    <scope>NUCLEOTIDE SEQUENCE [LARGE SCALE GENOMIC DNA]</scope>
</reference>
<evidence type="ECO:0000259" key="9">
    <source>
        <dbReference type="PROSITE" id="PS50089"/>
    </source>
</evidence>
<dbReference type="InterPro" id="IPR039338">
    <property type="entry name" value="ZFTRAF1"/>
</dbReference>
<organism evidence="10 11">
    <name type="scientific">Eumeta variegata</name>
    <name type="common">Bagworm moth</name>
    <name type="synonym">Eumeta japonica</name>
    <dbReference type="NCBI Taxonomy" id="151549"/>
    <lineage>
        <taxon>Eukaryota</taxon>
        <taxon>Metazoa</taxon>
        <taxon>Ecdysozoa</taxon>
        <taxon>Arthropoda</taxon>
        <taxon>Hexapoda</taxon>
        <taxon>Insecta</taxon>
        <taxon>Pterygota</taxon>
        <taxon>Neoptera</taxon>
        <taxon>Endopterygota</taxon>
        <taxon>Lepidoptera</taxon>
        <taxon>Glossata</taxon>
        <taxon>Ditrysia</taxon>
        <taxon>Tineoidea</taxon>
        <taxon>Psychidae</taxon>
        <taxon>Oiketicinae</taxon>
        <taxon>Eumeta</taxon>
    </lineage>
</organism>
<sequence>MAETGAGEPVPSSSELGDIVDTVSPADVAEGPPPEKKRRLSERDIAERLEYRLGGILCCAVCLDLPRAAVYQCSNGHLMCAACFTHLLADARLRDEAATCPNCRVEISKASASRNLAVEKAVSELPANCKYCAGEFPRHALKHHEDRRCDEREIGFFQIVVNSIPMKQKTSIMDGLFRVISNMCRLVASTMWPSAARRPALPVRFTRSRLTGCRYAVIGCPWRGPAHEAGTHETACAHPAKSAADVVEALEARDRNAADVTAVHNQILDLLSYEKITFNDLQLKPYRTEEFVHKLYYETSRFSAFNHQWVVKAFVNKNQRDPTQSSERELTYQVLILKTKSPCALCLQYVAVRGPCGEVEVRPRVYAHTFPAEGGVDAPPQLLPLADPADANRLLASKAIHLRGIGLMEGREEGVGHQNSFAVALTRCNATAEAATSRPYSVRMWYFN</sequence>
<feature type="region of interest" description="Disordered" evidence="8">
    <location>
        <begin position="1"/>
        <end position="41"/>
    </location>
</feature>
<name>A0A4C1UZQ3_EUMVA</name>
<comment type="similarity">
    <text evidence="6">Belongs to the ZFTRAF1 family.</text>
</comment>
<evidence type="ECO:0000256" key="8">
    <source>
        <dbReference type="SAM" id="MobiDB-lite"/>
    </source>
</evidence>
<dbReference type="Proteomes" id="UP000299102">
    <property type="component" value="Unassembled WGS sequence"/>
</dbReference>
<dbReference type="GO" id="GO:0005737">
    <property type="term" value="C:cytoplasm"/>
    <property type="evidence" value="ECO:0007669"/>
    <property type="project" value="UniProtKB-SubCell"/>
</dbReference>
<protein>
    <submittedName>
        <fullName evidence="10">Cysteine and histidine-rich protein 1 homolog</fullName>
    </submittedName>
</protein>
<gene>
    <name evidence="10" type="ORF">EVAR_18490_1</name>
</gene>
<keyword evidence="4 7" id="KW-0863">Zinc-finger</keyword>
<dbReference type="Pfam" id="PF21362">
    <property type="entry name" value="Sina_RING"/>
    <property type="match status" value="1"/>
</dbReference>
<evidence type="ECO:0000256" key="7">
    <source>
        <dbReference type="PROSITE-ProRule" id="PRU00175"/>
    </source>
</evidence>
<dbReference type="AlphaFoldDB" id="A0A4C1UZQ3"/>
<dbReference type="PROSITE" id="PS50089">
    <property type="entry name" value="ZF_RING_2"/>
    <property type="match status" value="1"/>
</dbReference>
<dbReference type="Gene3D" id="3.30.40.10">
    <property type="entry name" value="Zinc/RING finger domain, C3HC4 (zinc finger)"/>
    <property type="match status" value="1"/>
</dbReference>
<dbReference type="STRING" id="151549.A0A4C1UZQ3"/>
<accession>A0A4C1UZQ3</accession>
<evidence type="ECO:0000313" key="11">
    <source>
        <dbReference type="Proteomes" id="UP000299102"/>
    </source>
</evidence>
<evidence type="ECO:0000256" key="6">
    <source>
        <dbReference type="ARBA" id="ARBA00034319"/>
    </source>
</evidence>
<evidence type="ECO:0000256" key="3">
    <source>
        <dbReference type="ARBA" id="ARBA00022723"/>
    </source>
</evidence>
<evidence type="ECO:0000256" key="5">
    <source>
        <dbReference type="ARBA" id="ARBA00022833"/>
    </source>
</evidence>
<evidence type="ECO:0000256" key="1">
    <source>
        <dbReference type="ARBA" id="ARBA00004496"/>
    </source>
</evidence>
<dbReference type="GO" id="GO:0005634">
    <property type="term" value="C:nucleus"/>
    <property type="evidence" value="ECO:0007669"/>
    <property type="project" value="TreeGrafter"/>
</dbReference>
<feature type="domain" description="RING-type" evidence="9">
    <location>
        <begin position="59"/>
        <end position="104"/>
    </location>
</feature>
<proteinExistence type="inferred from homology"/>
<evidence type="ECO:0000256" key="4">
    <source>
        <dbReference type="ARBA" id="ARBA00022771"/>
    </source>
</evidence>
<comment type="subcellular location">
    <subcellularLocation>
        <location evidence="1">Cytoplasm</location>
    </subcellularLocation>
</comment>
<dbReference type="EMBL" id="BGZK01000253">
    <property type="protein sequence ID" value="GBP31951.1"/>
    <property type="molecule type" value="Genomic_DNA"/>
</dbReference>